<dbReference type="InterPro" id="IPR041025">
    <property type="entry name" value="HNH_repeat"/>
</dbReference>
<dbReference type="OrthoDB" id="2078722at2"/>
<dbReference type="AlphaFoldDB" id="A0A285NKF7"/>
<accession>A0A285NKF7</accession>
<keyword evidence="2" id="KW-1185">Reference proteome</keyword>
<organism evidence="1 2">
    <name type="scientific">Terribacillus aidingensis</name>
    <dbReference type="NCBI Taxonomy" id="586416"/>
    <lineage>
        <taxon>Bacteria</taxon>
        <taxon>Bacillati</taxon>
        <taxon>Bacillota</taxon>
        <taxon>Bacilli</taxon>
        <taxon>Bacillales</taxon>
        <taxon>Bacillaceae</taxon>
        <taxon>Terribacillus</taxon>
    </lineage>
</organism>
<dbReference type="RefSeq" id="WP_097040662.1">
    <property type="nucleotide sequence ID" value="NZ_OBEK01000002.1"/>
</dbReference>
<dbReference type="Proteomes" id="UP000219356">
    <property type="component" value="Unassembled WGS sequence"/>
</dbReference>
<gene>
    <name evidence="1" type="ORF">SAMN05421503_1421</name>
</gene>
<evidence type="ECO:0000313" key="2">
    <source>
        <dbReference type="Proteomes" id="UP000219356"/>
    </source>
</evidence>
<dbReference type="EMBL" id="OBEK01000002">
    <property type="protein sequence ID" value="SNZ09925.1"/>
    <property type="molecule type" value="Genomic_DNA"/>
</dbReference>
<name>A0A285NKF7_9BACI</name>
<evidence type="ECO:0000313" key="1">
    <source>
        <dbReference type="EMBL" id="SNZ09925.1"/>
    </source>
</evidence>
<dbReference type="Pfam" id="PF18780">
    <property type="entry name" value="HNH_repeat"/>
    <property type="match status" value="1"/>
</dbReference>
<reference evidence="2" key="1">
    <citation type="submission" date="2017-09" db="EMBL/GenBank/DDBJ databases">
        <authorList>
            <person name="Varghese N."/>
            <person name="Submissions S."/>
        </authorList>
    </citation>
    <scope>NUCLEOTIDE SEQUENCE [LARGE SCALE GENOMIC DNA]</scope>
    <source>
        <strain evidence="2">CGMCC 1.8913</strain>
    </source>
</reference>
<protein>
    <submittedName>
        <fullName evidence="1">Uncharacterized protein</fullName>
    </submittedName>
</protein>
<proteinExistence type="predicted"/>
<sequence>MLKLAAWNESDIAILQEKFCCASQEEIISSLSVHRNWSSIAKKAHTLGLRRDRRQTTKPLKAHNKMDISVAKQRFATYDLSLLEDKYVDSKTKMKFQCSCGKICFQSINKLPNRPYCRDCGKQKKLRNPISQAVNELSKKGFKVLNKSMIVDLVSTPLVIICTCGSIIEKMHRNLRYNPKCTCDKNMEQYTKITYDRETLERIFWDYLVINKRYPTASDLKNDPLLPTVAPFIRLCGSYDNFLKELNLLSANGWYKHDENVLRKYYAFNDIKLINEKLMIPRSESTIRHKANSLGLTVSYEYRYGHDNLNTNEIKQIVYDNYLRLQRPLAMSDFKDYEYRAIKKHFGNLANLCKLLELPLPKGQENRFVQYTDQELINDFENALPYEEIRSKYNFTSTSAVQNRLRMLGCYKHNDWTQEEINFLKVNYSQLDWEDLLDYLSHSKDTILHKASQLGLRRENYHWTTHELEVLRQLYISGGTRAVIEKLPHRSPYSINTKASKLGINNRIPWSNQDVITLKEVYPTSTITELLKLFPERSAISINSMANDTLELKKNKEVYSDKLKSEIKLELIENLVELSKELEKTPSIDEVNQHMSCGAMSYFRYFDSYSAACMEAGLTPNQSLYGKSFSCISKNGDICDSKKELAITNYLIDEGIEYQKATLYKEIVDDPRLGMMKTDWVINGIPVEYFGMSDKESYRRRMEKKIRILRENNIPLVDLYPEDMKKDMLGLKTKLKKHSIIPSPRII</sequence>